<sequence>MDNERGGKYKSEAGCTSSMHSLQTTSPGIHMKRPWVAYQTAKTPYAKGPGPKRYTLFKDPMSSCDGHPKVVVIHARPQETAPFFYVLPYPPSQTNTNSSTEYLTSTPPKFGKRDRLWISANESAPTTTCQESLTTKSSDIWLNSHYSMSDSS</sequence>
<gene>
    <name evidence="2" type="ORF">TESG_08355</name>
</gene>
<reference evidence="3" key="1">
    <citation type="journal article" date="2012" name="MBio">
        <title>Comparative genome analysis of Trichophyton rubrum and related dermatophytes reveals candidate genes involved in infection.</title>
        <authorList>
            <person name="Martinez D.A."/>
            <person name="Oliver B.G."/>
            <person name="Graeser Y."/>
            <person name="Goldberg J.M."/>
            <person name="Li W."/>
            <person name="Martinez-Rossi N.M."/>
            <person name="Monod M."/>
            <person name="Shelest E."/>
            <person name="Barton R.C."/>
            <person name="Birch E."/>
            <person name="Brakhage A.A."/>
            <person name="Chen Z."/>
            <person name="Gurr S.J."/>
            <person name="Heiman D."/>
            <person name="Heitman J."/>
            <person name="Kosti I."/>
            <person name="Rossi A."/>
            <person name="Saif S."/>
            <person name="Samalova M."/>
            <person name="Saunders C.W."/>
            <person name="Shea T."/>
            <person name="Summerbell R.C."/>
            <person name="Xu J."/>
            <person name="Young S."/>
            <person name="Zeng Q."/>
            <person name="Birren B.W."/>
            <person name="Cuomo C.A."/>
            <person name="White T.C."/>
        </authorList>
    </citation>
    <scope>NUCLEOTIDE SEQUENCE [LARGE SCALE GENOMIC DNA]</scope>
    <source>
        <strain evidence="3">CBS 112818</strain>
    </source>
</reference>
<accession>F2RU99</accession>
<organism evidence="2 3">
    <name type="scientific">Trichophyton tonsurans (strain CBS 112818)</name>
    <name type="common">Scalp ringworm fungus</name>
    <dbReference type="NCBI Taxonomy" id="647933"/>
    <lineage>
        <taxon>Eukaryota</taxon>
        <taxon>Fungi</taxon>
        <taxon>Dikarya</taxon>
        <taxon>Ascomycota</taxon>
        <taxon>Pezizomycotina</taxon>
        <taxon>Eurotiomycetes</taxon>
        <taxon>Eurotiomycetidae</taxon>
        <taxon>Onygenales</taxon>
        <taxon>Arthrodermataceae</taxon>
        <taxon>Trichophyton</taxon>
    </lineage>
</organism>
<name>F2RU99_TRIT1</name>
<proteinExistence type="predicted"/>
<protein>
    <submittedName>
        <fullName evidence="2">Uncharacterized protein</fullName>
    </submittedName>
</protein>
<evidence type="ECO:0000256" key="1">
    <source>
        <dbReference type="SAM" id="MobiDB-lite"/>
    </source>
</evidence>
<dbReference type="EMBL" id="GG698485">
    <property type="protein sequence ID" value="EGD94898.1"/>
    <property type="molecule type" value="Genomic_DNA"/>
</dbReference>
<feature type="compositionally biased region" description="Basic and acidic residues" evidence="1">
    <location>
        <begin position="1"/>
        <end position="11"/>
    </location>
</feature>
<evidence type="ECO:0000313" key="2">
    <source>
        <dbReference type="EMBL" id="EGD94898.1"/>
    </source>
</evidence>
<keyword evidence="3" id="KW-1185">Reference proteome</keyword>
<feature type="compositionally biased region" description="Polar residues" evidence="1">
    <location>
        <begin position="14"/>
        <end position="26"/>
    </location>
</feature>
<evidence type="ECO:0000313" key="3">
    <source>
        <dbReference type="Proteomes" id="UP000009172"/>
    </source>
</evidence>
<dbReference type="Proteomes" id="UP000009172">
    <property type="component" value="Unassembled WGS sequence"/>
</dbReference>
<dbReference type="AlphaFoldDB" id="F2RU99"/>
<dbReference type="HOGENOM" id="CLU_1723650_0_0_1"/>
<feature type="region of interest" description="Disordered" evidence="1">
    <location>
        <begin position="1"/>
        <end position="26"/>
    </location>
</feature>